<reference evidence="15" key="1">
    <citation type="submission" date="2025-08" db="UniProtKB">
        <authorList>
            <consortium name="RefSeq"/>
        </authorList>
    </citation>
    <scope>IDENTIFICATION</scope>
    <source>
        <strain evidence="15">J_2021</strain>
        <tissue evidence="15">Erythrocytes</tissue>
    </source>
</reference>
<evidence type="ECO:0000313" key="15">
    <source>
        <dbReference type="RefSeq" id="XP_018079861.1"/>
    </source>
</evidence>
<keyword evidence="2 12" id="KW-1003">Cell membrane</keyword>
<evidence type="ECO:0000256" key="3">
    <source>
        <dbReference type="ARBA" id="ARBA00022606"/>
    </source>
</evidence>
<dbReference type="CDD" id="cd13954">
    <property type="entry name" value="7tmA_OR"/>
    <property type="match status" value="1"/>
</dbReference>
<accession>A0A8J0SZ57</accession>
<comment type="similarity">
    <text evidence="11">Belongs to the G-protein coupled receptor 1 family.</text>
</comment>
<evidence type="ECO:0000256" key="5">
    <source>
        <dbReference type="ARBA" id="ARBA00022725"/>
    </source>
</evidence>
<dbReference type="CTD" id="108695641"/>
<keyword evidence="7 11" id="KW-0297">G-protein coupled receptor</keyword>
<keyword evidence="4 11" id="KW-0812">Transmembrane</keyword>
<dbReference type="AlphaFoldDB" id="A0A8J0SZ57"/>
<dbReference type="OrthoDB" id="5964498at2759"/>
<dbReference type="Pfam" id="PF13853">
    <property type="entry name" value="7tm_4"/>
    <property type="match status" value="1"/>
</dbReference>
<dbReference type="InterPro" id="IPR017452">
    <property type="entry name" value="GPCR_Rhodpsn_7TM"/>
</dbReference>
<evidence type="ECO:0000313" key="14">
    <source>
        <dbReference type="Proteomes" id="UP000186698"/>
    </source>
</evidence>
<keyword evidence="8 12" id="KW-0472">Membrane</keyword>
<proteinExistence type="inferred from homology"/>
<keyword evidence="6 12" id="KW-1133">Transmembrane helix</keyword>
<evidence type="ECO:0000256" key="11">
    <source>
        <dbReference type="RuleBase" id="RU000688"/>
    </source>
</evidence>
<evidence type="ECO:0000256" key="12">
    <source>
        <dbReference type="RuleBase" id="RU363047"/>
    </source>
</evidence>
<dbReference type="InterPro" id="IPR050516">
    <property type="entry name" value="Olfactory_GPCR"/>
</dbReference>
<dbReference type="Proteomes" id="UP000186698">
    <property type="component" value="Chromosome 1L"/>
</dbReference>
<protein>
    <recommendedName>
        <fullName evidence="12">Olfactory receptor</fullName>
    </recommendedName>
</protein>
<keyword evidence="10 11" id="KW-0807">Transducer</keyword>
<dbReference type="GO" id="GO:0004984">
    <property type="term" value="F:olfactory receptor activity"/>
    <property type="evidence" value="ECO:0000318"/>
    <property type="project" value="GO_Central"/>
</dbReference>
<keyword evidence="9 11" id="KW-0675">Receptor</keyword>
<organism evidence="14 15">
    <name type="scientific">Xenopus laevis</name>
    <name type="common">African clawed frog</name>
    <dbReference type="NCBI Taxonomy" id="8355"/>
    <lineage>
        <taxon>Eukaryota</taxon>
        <taxon>Metazoa</taxon>
        <taxon>Chordata</taxon>
        <taxon>Craniata</taxon>
        <taxon>Vertebrata</taxon>
        <taxon>Euteleostomi</taxon>
        <taxon>Amphibia</taxon>
        <taxon>Batrachia</taxon>
        <taxon>Anura</taxon>
        <taxon>Pipoidea</taxon>
        <taxon>Pipidae</taxon>
        <taxon>Xenopodinae</taxon>
        <taxon>Xenopus</taxon>
        <taxon>Xenopus</taxon>
    </lineage>
</organism>
<dbReference type="PANTHER" id="PTHR26452">
    <property type="entry name" value="OLFACTORY RECEPTOR"/>
    <property type="match status" value="1"/>
</dbReference>
<feature type="transmembrane region" description="Helical" evidence="12">
    <location>
        <begin position="119"/>
        <end position="144"/>
    </location>
</feature>
<feature type="transmembrane region" description="Helical" evidence="12">
    <location>
        <begin position="165"/>
        <end position="185"/>
    </location>
</feature>
<evidence type="ECO:0000256" key="9">
    <source>
        <dbReference type="ARBA" id="ARBA00023170"/>
    </source>
</evidence>
<dbReference type="InterPro" id="IPR000276">
    <property type="entry name" value="GPCR_Rhodpsn"/>
</dbReference>
<dbReference type="PRINTS" id="PR00237">
    <property type="entry name" value="GPCRRHODOPSN"/>
</dbReference>
<dbReference type="PROSITE" id="PS50262">
    <property type="entry name" value="G_PROTEIN_RECEP_F1_2"/>
    <property type="match status" value="1"/>
</dbReference>
<keyword evidence="5 12" id="KW-0552">Olfaction</keyword>
<name>A0A8J0SZ57_XENLA</name>
<dbReference type="InterPro" id="IPR000725">
    <property type="entry name" value="Olfact_rcpt"/>
</dbReference>
<feature type="transmembrane region" description="Helical" evidence="12">
    <location>
        <begin position="53"/>
        <end position="77"/>
    </location>
</feature>
<evidence type="ECO:0000256" key="2">
    <source>
        <dbReference type="ARBA" id="ARBA00022475"/>
    </source>
</evidence>
<dbReference type="Gene3D" id="1.20.1070.10">
    <property type="entry name" value="Rhodopsin 7-helix transmembrane proteins"/>
    <property type="match status" value="1"/>
</dbReference>
<feature type="transmembrane region" description="Helical" evidence="12">
    <location>
        <begin position="300"/>
        <end position="319"/>
    </location>
</feature>
<dbReference type="FunFam" id="1.20.1070.10:FF:000001">
    <property type="entry name" value="Olfactory receptor"/>
    <property type="match status" value="1"/>
</dbReference>
<keyword evidence="3 12" id="KW-0716">Sensory transduction</keyword>
<keyword evidence="14" id="KW-1185">Reference proteome</keyword>
<dbReference type="SUPFAM" id="SSF81321">
    <property type="entry name" value="Family A G protein-coupled receptor-like"/>
    <property type="match status" value="1"/>
</dbReference>
<dbReference type="GO" id="GO:0005549">
    <property type="term" value="F:odorant binding"/>
    <property type="evidence" value="ECO:0000318"/>
    <property type="project" value="GO_Central"/>
</dbReference>
<feature type="transmembrane region" description="Helical" evidence="12">
    <location>
        <begin position="224"/>
        <end position="253"/>
    </location>
</feature>
<dbReference type="GO" id="GO:0005886">
    <property type="term" value="C:plasma membrane"/>
    <property type="evidence" value="ECO:0007669"/>
    <property type="project" value="UniProtKB-SubCell"/>
</dbReference>
<evidence type="ECO:0000256" key="10">
    <source>
        <dbReference type="ARBA" id="ARBA00023224"/>
    </source>
</evidence>
<evidence type="ECO:0000256" key="7">
    <source>
        <dbReference type="ARBA" id="ARBA00023040"/>
    </source>
</evidence>
<evidence type="ECO:0000256" key="4">
    <source>
        <dbReference type="ARBA" id="ARBA00022692"/>
    </source>
</evidence>
<dbReference type="GeneID" id="108695641"/>
<dbReference type="KEGG" id="xla:108695641"/>
<sequence>MVKTVLILPYLSPSLFLARATEFTPRTEAAENATIVNGFILLGLGAGPALQKLIFVLFSVAYIATVLGNFMVIFVICQDFRLQSPMYFFLVNLAVLEILYTTTVIPFTLRMLLAKNKKISFAGCFTQMFIFISLGGSECVLLGTMAYDRYVAICHPLRYVTIMKLSVCYCLAMICWSTGFLNSLVHTVLTVMLPFCHDRRIKHYFCEIPCILKLSCKDTKLNEMLIFFMGGSMTVGSLILTLVSYACIVVAVLKIPSITGRHKTFSTCASHLVVVSIFFGTVIFIYILPNSQSFSDQNQVISVVYSVLTPLFNPIIYSLRNQEFQRALVRALQI</sequence>
<dbReference type="PROSITE" id="PS00237">
    <property type="entry name" value="G_PROTEIN_RECEP_F1_1"/>
    <property type="match status" value="1"/>
</dbReference>
<evidence type="ECO:0000256" key="6">
    <source>
        <dbReference type="ARBA" id="ARBA00022989"/>
    </source>
</evidence>
<evidence type="ECO:0000256" key="1">
    <source>
        <dbReference type="ARBA" id="ARBA00004651"/>
    </source>
</evidence>
<gene>
    <name evidence="15" type="primary">LOC108695641</name>
</gene>
<feature type="transmembrane region" description="Helical" evidence="12">
    <location>
        <begin position="89"/>
        <end position="113"/>
    </location>
</feature>
<comment type="subcellular location">
    <subcellularLocation>
        <location evidence="1 12">Cell membrane</location>
        <topology evidence="1 12">Multi-pass membrane protein</topology>
    </subcellularLocation>
</comment>
<dbReference type="PRINTS" id="PR00245">
    <property type="entry name" value="OLFACTORYR"/>
</dbReference>
<feature type="domain" description="G-protein coupled receptors family 1 profile" evidence="13">
    <location>
        <begin position="68"/>
        <end position="317"/>
    </location>
</feature>
<evidence type="ECO:0000256" key="8">
    <source>
        <dbReference type="ARBA" id="ARBA00023136"/>
    </source>
</evidence>
<dbReference type="GO" id="GO:0004930">
    <property type="term" value="F:G protein-coupled receptor activity"/>
    <property type="evidence" value="ECO:0007669"/>
    <property type="project" value="UniProtKB-KW"/>
</dbReference>
<dbReference type="RefSeq" id="XP_018079861.1">
    <property type="nucleotide sequence ID" value="XM_018224372.1"/>
</dbReference>
<feature type="transmembrane region" description="Helical" evidence="12">
    <location>
        <begin position="265"/>
        <end position="288"/>
    </location>
</feature>
<evidence type="ECO:0000259" key="13">
    <source>
        <dbReference type="PROSITE" id="PS50262"/>
    </source>
</evidence>